<keyword evidence="2" id="KW-1185">Reference proteome</keyword>
<proteinExistence type="predicted"/>
<name>A0A0H5E7K5_9BACT</name>
<dbReference type="Proteomes" id="UP000220251">
    <property type="component" value="Unassembled WGS sequence"/>
</dbReference>
<gene>
    <name evidence="1" type="ORF">ELAC_1983</name>
</gene>
<dbReference type="EMBL" id="CWGJ01000027">
    <property type="protein sequence ID" value="CRX39305.1"/>
    <property type="molecule type" value="Genomic_DNA"/>
</dbReference>
<organism evidence="1 2">
    <name type="scientific">Estrella lausannensis</name>
    <dbReference type="NCBI Taxonomy" id="483423"/>
    <lineage>
        <taxon>Bacteria</taxon>
        <taxon>Pseudomonadati</taxon>
        <taxon>Chlamydiota</taxon>
        <taxon>Chlamydiia</taxon>
        <taxon>Parachlamydiales</taxon>
        <taxon>Candidatus Criblamydiaceae</taxon>
        <taxon>Estrella</taxon>
    </lineage>
</organism>
<accession>A0A0H5E7K5</accession>
<protein>
    <submittedName>
        <fullName evidence="1">Uncharacterized protein</fullName>
    </submittedName>
</protein>
<evidence type="ECO:0000313" key="1">
    <source>
        <dbReference type="EMBL" id="CRX39305.1"/>
    </source>
</evidence>
<reference evidence="2" key="1">
    <citation type="submission" date="2015-06" db="EMBL/GenBank/DDBJ databases">
        <authorList>
            <person name="Bertelli C."/>
        </authorList>
    </citation>
    <scope>NUCLEOTIDE SEQUENCE [LARGE SCALE GENOMIC DNA]</scope>
    <source>
        <strain evidence="2">CRIB-30</strain>
    </source>
</reference>
<evidence type="ECO:0000313" key="2">
    <source>
        <dbReference type="Proteomes" id="UP000220251"/>
    </source>
</evidence>
<dbReference type="AlphaFoldDB" id="A0A0H5E7K5"/>
<sequence length="67" mass="7684">MSYVLFKQRIVHELADLHNANKKSALKGLKLLSLRASLYTDKTPRTISRVYNAAFLLEYLETCLILS</sequence>